<dbReference type="GO" id="GO:0006887">
    <property type="term" value="P:exocytosis"/>
    <property type="evidence" value="ECO:0007669"/>
    <property type="project" value="UniProtKB-KW"/>
</dbReference>
<dbReference type="InterPro" id="IPR015943">
    <property type="entry name" value="WD40/YVTN_repeat-like_dom_sf"/>
</dbReference>
<dbReference type="Pfam" id="PF00400">
    <property type="entry name" value="WD40"/>
    <property type="match status" value="1"/>
</dbReference>
<dbReference type="Proteomes" id="UP001501920">
    <property type="component" value="Chromosome 10"/>
</dbReference>
<keyword evidence="9" id="KW-0677">Repeat</keyword>
<dbReference type="SMART" id="SM00320">
    <property type="entry name" value="WD40"/>
    <property type="match status" value="6"/>
</dbReference>
<comment type="subcellular location">
    <subcellularLocation>
        <location evidence="1">Cell membrane</location>
        <topology evidence="1">Peripheral membrane protein</topology>
    </subcellularLocation>
    <subcellularLocation>
        <location evidence="2">Cytoplasm</location>
    </subcellularLocation>
</comment>
<keyword evidence="8 14" id="KW-0853">WD repeat</keyword>
<dbReference type="FunFam" id="2.130.10.10:FF:000521">
    <property type="entry name" value="syntaxin-binding protein 5-like isoform X1"/>
    <property type="match status" value="1"/>
</dbReference>
<dbReference type="Ensembl" id="ENSPNAT00000013383.2">
    <property type="protein sequence ID" value="ENSPNAP00000000715.2"/>
    <property type="gene ID" value="ENSPNAG00000007713.2"/>
</dbReference>
<keyword evidence="6" id="KW-0268">Exocytosis</keyword>
<dbReference type="InterPro" id="IPR036322">
    <property type="entry name" value="WD40_repeat_dom_sf"/>
</dbReference>
<dbReference type="InterPro" id="IPR001680">
    <property type="entry name" value="WD40_rpt"/>
</dbReference>
<dbReference type="PROSITE" id="PS50082">
    <property type="entry name" value="WD_REPEATS_2"/>
    <property type="match status" value="1"/>
</dbReference>
<keyword evidence="12" id="KW-0472">Membrane</keyword>
<evidence type="ECO:0000256" key="15">
    <source>
        <dbReference type="PROSITE-ProRule" id="PRU00290"/>
    </source>
</evidence>
<evidence type="ECO:0000256" key="8">
    <source>
        <dbReference type="ARBA" id="ARBA00022574"/>
    </source>
</evidence>
<feature type="region of interest" description="Disordered" evidence="16">
    <location>
        <begin position="674"/>
        <end position="697"/>
    </location>
</feature>
<dbReference type="FunFam" id="1.20.5.110:FF:000001">
    <property type="entry name" value="syntaxin-binding protein 5 isoform X1"/>
    <property type="match status" value="1"/>
</dbReference>
<feature type="domain" description="V-SNARE coiled-coil homology" evidence="17">
    <location>
        <begin position="1066"/>
        <end position="1126"/>
    </location>
</feature>
<keyword evidence="7" id="KW-0963">Cytoplasm</keyword>
<dbReference type="GO" id="GO:0031201">
    <property type="term" value="C:SNARE complex"/>
    <property type="evidence" value="ECO:0007669"/>
    <property type="project" value="TreeGrafter"/>
</dbReference>
<feature type="region of interest" description="Disordered" evidence="16">
    <location>
        <begin position="866"/>
        <end position="887"/>
    </location>
</feature>
<evidence type="ECO:0000256" key="12">
    <source>
        <dbReference type="ARBA" id="ARBA00023136"/>
    </source>
</evidence>
<evidence type="ECO:0000256" key="11">
    <source>
        <dbReference type="ARBA" id="ARBA00023054"/>
    </source>
</evidence>
<dbReference type="Gene3D" id="2.130.10.10">
    <property type="entry name" value="YVTN repeat-like/Quinoprotein amine dehydrogenase"/>
    <property type="match status" value="2"/>
</dbReference>
<sequence length="1131" mass="124363">MKKFNIRKVLDGLTAVSSSSSSSAALQPGNRENDVIQETLQSEHFQLCKTVRHGFPYQPSAMAFDPVQKILAIGTQNGALRLFGRAGVECYCQHESGSAVIQLQFLVNEGALVTALADDSLHLWNLRQKIPAILHSLKFSRERITFCHLPFQSKWLYIGTERGNIHIVNVESFSLSGYVIMWNKAIELSSKTHPGPVVHISDNPMDEGKLLIGFECGFVVLWDLKSKKADYRYSYDEAIHSVAWHHEGKLFVCSHSDGTLTTWNVRSPAKPAQIITPHGKQPKDGKKPEPCKPILKVEYKTARAGEPFMILSGGLSYDTVGRRACLTVMHGKSTAVLEMDYPIVDFLALCETPYPNDYQEPYAVVVLLEKDLVVIDLAQPGYPSFENPYPLTIHESPVTCCEYFADCPAELIPALYSVGSRQKRQGYSKKKWPISGGNWGQGAQSYPEIIITGHADGSVKFWDASALMLQVLYKLKTAKVFEKARNKEEKPSTDIVDEDPFAIQSLAWCPESRLLCVAGVSAHVIVYRFSKQEITTEEVQLLEVRMQCELNEVDSPDVGGDQASAVTTPGASSSPQSSVPQTHPSTSSNNSSDGLRDNVPCLRVRNTPLKQSPGYQVELVIQLVWVSGEPPQQITSLAVNSAYGLVAFGNGNGLAVVDYLQKTLLLNMGTAELYGSSDPHQRQPRSPRKARQPSGGEEIAGTHNYGICCCYVGSGSPCHSDDESKHNFLERVKSKSKLITKSVANDFDARDNSFSRSRSSSVASIDKESREVISSLHFCDCLSRKCEVTAVASLWLGTSVGTMLAISLSVPSTPELRLQQSVGISFCGSVVRLKGGIMRMALMDSTGSLQPPAYECWYDLNAPEEEKERTRRRRPASPPSTQENQDSHYAVVCSEKQAKVVAMPSQNCVFEHNITENSFVLRADVVVMPAGICIACFCTVNPSYSASFLCASLPSLRPLLDVNYLPLTDMRIARTFCFSNLGQALYLTSPTEIQRLTYSQETCDNLQEMLGELFTPVETPEAPNRGFFKGLFGGGAQSLDREDLFGELAAGKASRSLAQHIPGPGSMEGMKGAASGVVGELARARIALDERGQKLGELEERTAAMMASADSFSKHAHDVMLKYKDKKWYQL</sequence>
<evidence type="ECO:0000256" key="3">
    <source>
        <dbReference type="ARBA" id="ARBA00008070"/>
    </source>
</evidence>
<evidence type="ECO:0000256" key="1">
    <source>
        <dbReference type="ARBA" id="ARBA00004202"/>
    </source>
</evidence>
<keyword evidence="10" id="KW-0653">Protein transport</keyword>
<evidence type="ECO:0000256" key="10">
    <source>
        <dbReference type="ARBA" id="ARBA00022927"/>
    </source>
</evidence>
<evidence type="ECO:0000313" key="18">
    <source>
        <dbReference type="Ensembl" id="ENSPNAP00000000715.2"/>
    </source>
</evidence>
<dbReference type="GO" id="GO:0005096">
    <property type="term" value="F:GTPase activator activity"/>
    <property type="evidence" value="ECO:0007669"/>
    <property type="project" value="TreeGrafter"/>
</dbReference>
<evidence type="ECO:0000256" key="5">
    <source>
        <dbReference type="ARBA" id="ARBA00022475"/>
    </source>
</evidence>
<evidence type="ECO:0000256" key="2">
    <source>
        <dbReference type="ARBA" id="ARBA00004496"/>
    </source>
</evidence>
<dbReference type="PANTHER" id="PTHR10241">
    <property type="entry name" value="LETHAL 2 GIANT LARVAE PROTEIN"/>
    <property type="match status" value="1"/>
</dbReference>
<keyword evidence="11 15" id="KW-0175">Coiled coil</keyword>
<dbReference type="CDD" id="cd15893">
    <property type="entry name" value="R-SNARE_STXBP5"/>
    <property type="match status" value="1"/>
</dbReference>
<feature type="region of interest" description="Disordered" evidence="16">
    <location>
        <begin position="553"/>
        <end position="599"/>
    </location>
</feature>
<reference evidence="18" key="3">
    <citation type="submission" date="2025-09" db="UniProtKB">
        <authorList>
            <consortium name="Ensembl"/>
        </authorList>
    </citation>
    <scope>IDENTIFICATION</scope>
</reference>
<dbReference type="GO" id="GO:0005886">
    <property type="term" value="C:plasma membrane"/>
    <property type="evidence" value="ECO:0007669"/>
    <property type="project" value="UniProtKB-SubCell"/>
</dbReference>
<evidence type="ECO:0000256" key="16">
    <source>
        <dbReference type="SAM" id="MobiDB-lite"/>
    </source>
</evidence>
<dbReference type="GO" id="GO:0006893">
    <property type="term" value="P:Golgi to plasma membrane transport"/>
    <property type="evidence" value="ECO:0007669"/>
    <property type="project" value="TreeGrafter"/>
</dbReference>
<dbReference type="PANTHER" id="PTHR10241:SF37">
    <property type="entry name" value="SYNTAXIN-BINDING PROTEIN 5 ISOFORM X1"/>
    <property type="match status" value="1"/>
</dbReference>
<evidence type="ECO:0000313" key="19">
    <source>
        <dbReference type="Proteomes" id="UP001501920"/>
    </source>
</evidence>
<dbReference type="OrthoDB" id="19944at2759"/>
<dbReference type="Pfam" id="PF08366">
    <property type="entry name" value="LLGL"/>
    <property type="match status" value="1"/>
</dbReference>
<evidence type="ECO:0000256" key="9">
    <source>
        <dbReference type="ARBA" id="ARBA00022737"/>
    </source>
</evidence>
<dbReference type="GeneTree" id="ENSGT00950000182906"/>
<proteinExistence type="inferred from homology"/>
<evidence type="ECO:0000256" key="6">
    <source>
        <dbReference type="ARBA" id="ARBA00022483"/>
    </source>
</evidence>
<keyword evidence="19" id="KW-1185">Reference proteome</keyword>
<dbReference type="GO" id="GO:0015031">
    <property type="term" value="P:protein transport"/>
    <property type="evidence" value="ECO:0007669"/>
    <property type="project" value="UniProtKB-KW"/>
</dbReference>
<name>A0A3B4BQ43_PYGNA</name>
<dbReference type="AlphaFoldDB" id="A0A3B4BQ43"/>
<reference evidence="18 19" key="1">
    <citation type="submission" date="2020-10" db="EMBL/GenBank/DDBJ databases">
        <title>Pygocentrus nattereri (red-bellied piranha) genome, fPygNat1, primary haplotype.</title>
        <authorList>
            <person name="Myers G."/>
            <person name="Meyer A."/>
            <person name="Karagic N."/>
            <person name="Pippel M."/>
            <person name="Winkler S."/>
            <person name="Tracey A."/>
            <person name="Wood J."/>
            <person name="Formenti G."/>
            <person name="Howe K."/>
            <person name="Fedrigo O."/>
            <person name="Jarvis E.D."/>
        </authorList>
    </citation>
    <scope>NUCLEOTIDE SEQUENCE [LARGE SCALE GENOMIC DNA]</scope>
</reference>
<evidence type="ECO:0000259" key="17">
    <source>
        <dbReference type="PROSITE" id="PS50892"/>
    </source>
</evidence>
<dbReference type="SUPFAM" id="SSF50978">
    <property type="entry name" value="WD40 repeat-like"/>
    <property type="match status" value="1"/>
</dbReference>
<keyword evidence="4" id="KW-0813">Transport</keyword>
<dbReference type="PROSITE" id="PS50892">
    <property type="entry name" value="V_SNARE"/>
    <property type="match status" value="1"/>
</dbReference>
<dbReference type="PRINTS" id="PR00962">
    <property type="entry name" value="LETHAL2GIANT"/>
</dbReference>
<evidence type="ECO:0000256" key="13">
    <source>
        <dbReference type="ARBA" id="ARBA00067543"/>
    </source>
</evidence>
<evidence type="ECO:0000256" key="4">
    <source>
        <dbReference type="ARBA" id="ARBA00022448"/>
    </source>
</evidence>
<dbReference type="InterPro" id="IPR000664">
    <property type="entry name" value="Lethal2_giant"/>
</dbReference>
<dbReference type="OMA" id="ICLNSSY"/>
<feature type="compositionally biased region" description="Polar residues" evidence="16">
    <location>
        <begin position="564"/>
        <end position="593"/>
    </location>
</feature>
<feature type="repeat" description="WD" evidence="14">
    <location>
        <begin position="232"/>
        <end position="273"/>
    </location>
</feature>
<organism evidence="18 19">
    <name type="scientific">Pygocentrus nattereri</name>
    <name type="common">Red-bellied piranha</name>
    <dbReference type="NCBI Taxonomy" id="42514"/>
    <lineage>
        <taxon>Eukaryota</taxon>
        <taxon>Metazoa</taxon>
        <taxon>Chordata</taxon>
        <taxon>Craniata</taxon>
        <taxon>Vertebrata</taxon>
        <taxon>Euteleostomi</taxon>
        <taxon>Actinopterygii</taxon>
        <taxon>Neopterygii</taxon>
        <taxon>Teleostei</taxon>
        <taxon>Ostariophysi</taxon>
        <taxon>Characiformes</taxon>
        <taxon>Characoidei</taxon>
        <taxon>Pygocentrus</taxon>
    </lineage>
</organism>
<dbReference type="SUPFAM" id="SSF58038">
    <property type="entry name" value="SNARE fusion complex"/>
    <property type="match status" value="1"/>
</dbReference>
<accession>A0A3B4BQ43</accession>
<comment type="similarity">
    <text evidence="3">Belongs to the WD repeat L(2)GL family.</text>
</comment>
<protein>
    <recommendedName>
        <fullName evidence="13">Syntaxin-binding protein 5-like</fullName>
    </recommendedName>
</protein>
<reference evidence="18" key="2">
    <citation type="submission" date="2025-08" db="UniProtKB">
        <authorList>
            <consortium name="Ensembl"/>
        </authorList>
    </citation>
    <scope>IDENTIFICATION</scope>
</reference>
<keyword evidence="5" id="KW-1003">Cell membrane</keyword>
<dbReference type="GO" id="GO:0045159">
    <property type="term" value="F:myosin II binding"/>
    <property type="evidence" value="ECO:0007669"/>
    <property type="project" value="TreeGrafter"/>
</dbReference>
<evidence type="ECO:0000256" key="14">
    <source>
        <dbReference type="PROSITE-ProRule" id="PRU00221"/>
    </source>
</evidence>
<dbReference type="GO" id="GO:0019905">
    <property type="term" value="F:syntaxin binding"/>
    <property type="evidence" value="ECO:0007669"/>
    <property type="project" value="TreeGrafter"/>
</dbReference>
<feature type="compositionally biased region" description="Basic residues" evidence="16">
    <location>
        <begin position="682"/>
        <end position="691"/>
    </location>
</feature>
<dbReference type="SUPFAM" id="SSF63829">
    <property type="entry name" value="Calcium-dependent phosphotriesterase"/>
    <property type="match status" value="1"/>
</dbReference>
<dbReference type="InterPro" id="IPR042855">
    <property type="entry name" value="V_SNARE_CC"/>
</dbReference>
<evidence type="ECO:0000256" key="7">
    <source>
        <dbReference type="ARBA" id="ARBA00022490"/>
    </source>
</evidence>
<dbReference type="Gene3D" id="1.20.5.110">
    <property type="match status" value="1"/>
</dbReference>
<dbReference type="InterPro" id="IPR013577">
    <property type="entry name" value="LLGL2"/>
</dbReference>